<keyword evidence="9 12" id="KW-1133">Transmembrane helix</keyword>
<proteinExistence type="inferred from homology"/>
<dbReference type="FunFam" id="1.20.5.110:FF:000011">
    <property type="entry name" value="B-cell receptor-associated protein 29"/>
    <property type="match status" value="1"/>
</dbReference>
<evidence type="ECO:0000256" key="12">
    <source>
        <dbReference type="RuleBase" id="RU367026"/>
    </source>
</evidence>
<evidence type="ECO:0000256" key="2">
    <source>
        <dbReference type="ARBA" id="ARBA00007956"/>
    </source>
</evidence>
<evidence type="ECO:0000259" key="16">
    <source>
        <dbReference type="Pfam" id="PF18035"/>
    </source>
</evidence>
<evidence type="ECO:0000256" key="4">
    <source>
        <dbReference type="ARBA" id="ARBA00022692"/>
    </source>
</evidence>
<dbReference type="InterPro" id="IPR041672">
    <property type="entry name" value="Bap31/Bap29_C"/>
</dbReference>
<dbReference type="GO" id="GO:0006886">
    <property type="term" value="P:intracellular protein transport"/>
    <property type="evidence" value="ECO:0007669"/>
    <property type="project" value="UniProtKB-UniRule"/>
</dbReference>
<comment type="function">
    <text evidence="12">Plays a role in the export of secreted proteins in the ER.</text>
</comment>
<feature type="domain" description="Bap31/Bap29 cytoplasmic coiled-coil" evidence="16">
    <location>
        <begin position="256"/>
        <end position="312"/>
    </location>
</feature>
<feature type="coiled-coil region" evidence="13">
    <location>
        <begin position="200"/>
        <end position="303"/>
    </location>
</feature>
<protein>
    <recommendedName>
        <fullName evidence="12">B-cell receptor-associated protein</fullName>
        <shortName evidence="12">BCR-associated protein</shortName>
    </recommendedName>
</protein>
<name>A0A2J8IM51_PANTR</name>
<evidence type="ECO:0000259" key="15">
    <source>
        <dbReference type="Pfam" id="PF05529"/>
    </source>
</evidence>
<keyword evidence="11 12" id="KW-0472">Membrane</keyword>
<dbReference type="Gene3D" id="1.20.5.110">
    <property type="match status" value="1"/>
</dbReference>
<dbReference type="GO" id="GO:0006888">
    <property type="term" value="P:endoplasmic reticulum to Golgi vesicle-mediated transport"/>
    <property type="evidence" value="ECO:0007669"/>
    <property type="project" value="UniProtKB-UniRule"/>
</dbReference>
<comment type="caution">
    <text evidence="17">The sequence shown here is derived from an EMBL/GenBank/DDBJ whole genome shotgun (WGS) entry which is preliminary data.</text>
</comment>
<evidence type="ECO:0000256" key="5">
    <source>
        <dbReference type="ARBA" id="ARBA00022703"/>
    </source>
</evidence>
<keyword evidence="4 12" id="KW-0812">Transmembrane</keyword>
<dbReference type="PANTHER" id="PTHR12701">
    <property type="entry name" value="BCR-ASSOCIATED PROTEIN, BAP"/>
    <property type="match status" value="1"/>
</dbReference>
<dbReference type="Pfam" id="PF05529">
    <property type="entry name" value="Bap31"/>
    <property type="match status" value="1"/>
</dbReference>
<dbReference type="GO" id="GO:0006915">
    <property type="term" value="P:apoptotic process"/>
    <property type="evidence" value="ECO:0007669"/>
    <property type="project" value="UniProtKB-KW"/>
</dbReference>
<sequence length="333" mass="36715">MGAESSSSWCPGTALPEERLSVKQASEISGFLGQGSSGEAALDVLTHVLEGAGNKLTSSCGKPSSNRMSLQWTAVATFLYAEVFVVLLLCIPFISPKRWQKIFKSRLVELLVSYGNTFFVVLIVILVLLVIDAVREIRKYDDVTEKVNLQNNPGAMEHFHMKLFRAQRNLYIAGFSLLLSFLLRRLVTLISQQATLLASNEAFKKQAESASEAAKKYMEENDQLKKGAAVDGGKLDVGNAEVKLEEENRSLKADLQKLKDELASTKQKLEKAENQVLAMRKQSEGLTKEYDRLLEEHAKLQAAVDGPMDKKKSKGLLPPLPAAGFHRHVPAAS</sequence>
<organism evidence="17 18">
    <name type="scientific">Pan troglodytes</name>
    <name type="common">Chimpanzee</name>
    <dbReference type="NCBI Taxonomy" id="9598"/>
    <lineage>
        <taxon>Eukaryota</taxon>
        <taxon>Metazoa</taxon>
        <taxon>Chordata</taxon>
        <taxon>Craniata</taxon>
        <taxon>Vertebrata</taxon>
        <taxon>Euteleostomi</taxon>
        <taxon>Mammalia</taxon>
        <taxon>Eutheria</taxon>
        <taxon>Euarchontoglires</taxon>
        <taxon>Primates</taxon>
        <taxon>Haplorrhini</taxon>
        <taxon>Catarrhini</taxon>
        <taxon>Hominidae</taxon>
        <taxon>Pan</taxon>
    </lineage>
</organism>
<dbReference type="AlphaFoldDB" id="A0A2J8IM51"/>
<comment type="subcellular location">
    <subcellularLocation>
        <location evidence="1 12">Endoplasmic reticulum membrane</location>
        <topology evidence="1 12">Multi-pass membrane protein</topology>
    </subcellularLocation>
</comment>
<evidence type="ECO:0000256" key="6">
    <source>
        <dbReference type="ARBA" id="ARBA00022824"/>
    </source>
</evidence>
<feature type="domain" description="BAP29/BAP31 transmembrane" evidence="15">
    <location>
        <begin position="68"/>
        <end position="202"/>
    </location>
</feature>
<evidence type="ECO:0000313" key="17">
    <source>
        <dbReference type="EMBL" id="PNI11591.1"/>
    </source>
</evidence>
<feature type="transmembrane region" description="Helical" evidence="12">
    <location>
        <begin position="170"/>
        <end position="187"/>
    </location>
</feature>
<keyword evidence="6 12" id="KW-0256">Endoplasmic reticulum</keyword>
<dbReference type="Proteomes" id="UP000236370">
    <property type="component" value="Unassembled WGS sequence"/>
</dbReference>
<keyword evidence="10 13" id="KW-0175">Coiled coil</keyword>
<feature type="region of interest" description="Disordered" evidence="14">
    <location>
        <begin position="304"/>
        <end position="333"/>
    </location>
</feature>
<evidence type="ECO:0000256" key="10">
    <source>
        <dbReference type="ARBA" id="ARBA00023054"/>
    </source>
</evidence>
<evidence type="ECO:0000256" key="14">
    <source>
        <dbReference type="SAM" id="MobiDB-lite"/>
    </source>
</evidence>
<evidence type="ECO:0000313" key="18">
    <source>
        <dbReference type="Proteomes" id="UP000236370"/>
    </source>
</evidence>
<evidence type="ECO:0000256" key="13">
    <source>
        <dbReference type="SAM" id="Coils"/>
    </source>
</evidence>
<keyword evidence="8 12" id="KW-0653">Protein transport</keyword>
<dbReference type="PANTHER" id="PTHR12701:SF15">
    <property type="entry name" value="B-CELL RECEPTOR-ASSOCIATED PROTEIN 31"/>
    <property type="match status" value="1"/>
</dbReference>
<evidence type="ECO:0000256" key="8">
    <source>
        <dbReference type="ARBA" id="ARBA00022927"/>
    </source>
</evidence>
<comment type="similarity">
    <text evidence="2 12">Belongs to the BCAP29/BCAP31 family.</text>
</comment>
<dbReference type="InterPro" id="IPR040463">
    <property type="entry name" value="BAP29/BAP31_N"/>
</dbReference>
<feature type="transmembrane region" description="Helical" evidence="12">
    <location>
        <begin position="114"/>
        <end position="131"/>
    </location>
</feature>
<accession>A0A2J8IM51</accession>
<keyword evidence="5" id="KW-0053">Apoptosis</keyword>
<gene>
    <name evidence="17" type="ORF">CK820_G0055227</name>
</gene>
<dbReference type="EMBL" id="NBAG03000720">
    <property type="protein sequence ID" value="PNI11591.1"/>
    <property type="molecule type" value="Genomic_DNA"/>
</dbReference>
<evidence type="ECO:0000256" key="1">
    <source>
        <dbReference type="ARBA" id="ARBA00004477"/>
    </source>
</evidence>
<evidence type="ECO:0000256" key="9">
    <source>
        <dbReference type="ARBA" id="ARBA00022989"/>
    </source>
</evidence>
<dbReference type="InterPro" id="IPR008417">
    <property type="entry name" value="BAP29/BAP31"/>
</dbReference>
<evidence type="ECO:0000256" key="3">
    <source>
        <dbReference type="ARBA" id="ARBA00022448"/>
    </source>
</evidence>
<dbReference type="GO" id="GO:0070973">
    <property type="term" value="P:protein localization to endoplasmic reticulum exit site"/>
    <property type="evidence" value="ECO:0007669"/>
    <property type="project" value="UniProtKB-UniRule"/>
</dbReference>
<feature type="transmembrane region" description="Helical" evidence="12">
    <location>
        <begin position="72"/>
        <end position="94"/>
    </location>
</feature>
<dbReference type="GO" id="GO:0005789">
    <property type="term" value="C:endoplasmic reticulum membrane"/>
    <property type="evidence" value="ECO:0007669"/>
    <property type="project" value="UniProtKB-SubCell"/>
</dbReference>
<reference evidence="17 18" key="1">
    <citation type="submission" date="2017-12" db="EMBL/GenBank/DDBJ databases">
        <title>High-resolution comparative analysis of great ape genomes.</title>
        <authorList>
            <person name="Pollen A."/>
            <person name="Hastie A."/>
            <person name="Hormozdiari F."/>
            <person name="Dougherty M."/>
            <person name="Liu R."/>
            <person name="Chaisson M."/>
            <person name="Hoppe E."/>
            <person name="Hill C."/>
            <person name="Pang A."/>
            <person name="Hillier L."/>
            <person name="Baker C."/>
            <person name="Armstrong J."/>
            <person name="Shendure J."/>
            <person name="Paten B."/>
            <person name="Wilson R."/>
            <person name="Chao H."/>
            <person name="Schneider V."/>
            <person name="Ventura M."/>
            <person name="Kronenberg Z."/>
            <person name="Murali S."/>
            <person name="Gordon D."/>
            <person name="Cantsilieris S."/>
            <person name="Munson K."/>
            <person name="Nelson B."/>
            <person name="Raja A."/>
            <person name="Underwood J."/>
            <person name="Diekhans M."/>
            <person name="Fiddes I."/>
            <person name="Haussler D."/>
            <person name="Eichler E."/>
        </authorList>
    </citation>
    <scope>NUCLEOTIDE SEQUENCE [LARGE SCALE GENOMIC DNA]</scope>
    <source>
        <strain evidence="17">Yerkes chimp pedigree #C0471</strain>
    </source>
</reference>
<evidence type="ECO:0000256" key="7">
    <source>
        <dbReference type="ARBA" id="ARBA00022892"/>
    </source>
</evidence>
<dbReference type="STRING" id="9598.ENSPTRP00000091968"/>
<evidence type="ECO:0000256" key="11">
    <source>
        <dbReference type="ARBA" id="ARBA00023136"/>
    </source>
</evidence>
<dbReference type="Pfam" id="PF18035">
    <property type="entry name" value="Bap31_Bap29_C"/>
    <property type="match status" value="1"/>
</dbReference>
<keyword evidence="3 12" id="KW-0813">Transport</keyword>
<keyword evidence="7 12" id="KW-0931">ER-Golgi transport</keyword>